<dbReference type="EMBL" id="JAKRRX010000063">
    <property type="protein sequence ID" value="MCW8334560.1"/>
    <property type="molecule type" value="Genomic_DNA"/>
</dbReference>
<keyword evidence="1" id="KW-1133">Transmembrane helix</keyword>
<proteinExistence type="predicted"/>
<feature type="transmembrane region" description="Helical" evidence="1">
    <location>
        <begin position="47"/>
        <end position="68"/>
    </location>
</feature>
<sequence>MHFLIWLGFVIVAVYDARENRIPNVMLLGILIFSFIFKALSTSPLSLIMWSLIAGCVFFFAALALYFIRMMAPGDVKLLGVVGFELGWGNLLEATYWIAVFSVVIGLFYALARTTDLHHSSRELFSKYFMVFSYGPLAGKAISSTVNNKNSKLRMPFAPVVVIGLAMQQYF</sequence>
<evidence type="ECO:0000313" key="3">
    <source>
        <dbReference type="EMBL" id="MCW8334560.1"/>
    </source>
</evidence>
<gene>
    <name evidence="3" type="ORF">MD483_12090</name>
</gene>
<dbReference type="InterPro" id="IPR000045">
    <property type="entry name" value="Prepilin_IV_endopep_pep"/>
</dbReference>
<dbReference type="EC" id="3.4.23.43" evidence="3"/>
<comment type="caution">
    <text evidence="3">The sequence shown here is derived from an EMBL/GenBank/DDBJ whole genome shotgun (WGS) entry which is preliminary data.</text>
</comment>
<dbReference type="Gene3D" id="1.20.120.1220">
    <property type="match status" value="1"/>
</dbReference>
<dbReference type="GO" id="GO:0016020">
    <property type="term" value="C:membrane"/>
    <property type="evidence" value="ECO:0007669"/>
    <property type="project" value="InterPro"/>
</dbReference>
<dbReference type="RefSeq" id="WP_265687944.1">
    <property type="nucleotide sequence ID" value="NZ_JAKRRX010000063.1"/>
</dbReference>
<accession>A0A9X3CF55</accession>
<evidence type="ECO:0000313" key="4">
    <source>
        <dbReference type="Proteomes" id="UP001155586"/>
    </source>
</evidence>
<keyword evidence="1" id="KW-0472">Membrane</keyword>
<keyword evidence="4" id="KW-1185">Reference proteome</keyword>
<feature type="transmembrane region" description="Helical" evidence="1">
    <location>
        <begin position="94"/>
        <end position="112"/>
    </location>
</feature>
<organism evidence="3 4">
    <name type="scientific">Vibrio paucivorans</name>
    <dbReference type="NCBI Taxonomy" id="2829489"/>
    <lineage>
        <taxon>Bacteria</taxon>
        <taxon>Pseudomonadati</taxon>
        <taxon>Pseudomonadota</taxon>
        <taxon>Gammaproteobacteria</taxon>
        <taxon>Vibrionales</taxon>
        <taxon>Vibrionaceae</taxon>
        <taxon>Vibrio</taxon>
    </lineage>
</organism>
<protein>
    <submittedName>
        <fullName evidence="3">Prepilin peptidase</fullName>
        <ecNumber evidence="3">3.4.23.43</ecNumber>
    </submittedName>
</protein>
<evidence type="ECO:0000256" key="1">
    <source>
        <dbReference type="SAM" id="Phobius"/>
    </source>
</evidence>
<reference evidence="3" key="1">
    <citation type="submission" date="2022-02" db="EMBL/GenBank/DDBJ databases">
        <title>Vibrio sp. nov., a new bacterium isolated from Bohai sea, China.</title>
        <authorList>
            <person name="Yuan Y."/>
        </authorList>
    </citation>
    <scope>NUCLEOTIDE SEQUENCE</scope>
    <source>
        <strain evidence="3">DBSS07</strain>
    </source>
</reference>
<dbReference type="Proteomes" id="UP001155586">
    <property type="component" value="Unassembled WGS sequence"/>
</dbReference>
<dbReference type="GO" id="GO:0004190">
    <property type="term" value="F:aspartic-type endopeptidase activity"/>
    <property type="evidence" value="ECO:0007669"/>
    <property type="project" value="UniProtKB-EC"/>
</dbReference>
<dbReference type="Pfam" id="PF01478">
    <property type="entry name" value="Peptidase_A24"/>
    <property type="match status" value="1"/>
</dbReference>
<feature type="domain" description="Prepilin type IV endopeptidase peptidase" evidence="2">
    <location>
        <begin position="6"/>
        <end position="110"/>
    </location>
</feature>
<evidence type="ECO:0000259" key="2">
    <source>
        <dbReference type="Pfam" id="PF01478"/>
    </source>
</evidence>
<keyword evidence="3" id="KW-0378">Hydrolase</keyword>
<feature type="transmembrane region" description="Helical" evidence="1">
    <location>
        <begin position="22"/>
        <end position="40"/>
    </location>
</feature>
<dbReference type="AlphaFoldDB" id="A0A9X3CF55"/>
<name>A0A9X3CF55_9VIBR</name>
<keyword evidence="1" id="KW-0812">Transmembrane</keyword>